<feature type="region of interest" description="Disordered" evidence="2">
    <location>
        <begin position="150"/>
        <end position="181"/>
    </location>
</feature>
<gene>
    <name evidence="4" type="ORF">MKK02DRAFT_41003</name>
</gene>
<keyword evidence="5" id="KW-1185">Reference proteome</keyword>
<dbReference type="Gene3D" id="1.10.150.20">
    <property type="entry name" value="5' to 3' exonuclease, C-terminal subdomain"/>
    <property type="match status" value="1"/>
</dbReference>
<keyword evidence="1" id="KW-0539">Nucleus</keyword>
<dbReference type="SUPFAM" id="SSF47807">
    <property type="entry name" value="5' to 3' exonuclease, C-terminal subdomain"/>
    <property type="match status" value="1"/>
</dbReference>
<dbReference type="GeneID" id="77730577"/>
<name>A0AA38H4W3_9TREE</name>
<keyword evidence="1" id="KW-0460">Magnesium</keyword>
<reference evidence="4" key="1">
    <citation type="journal article" date="2022" name="G3 (Bethesda)">
        <title>High quality genome of the basidiomycete yeast Dioszegia hungarica PDD-24b-2 isolated from cloud water.</title>
        <authorList>
            <person name="Jarrige D."/>
            <person name="Haridas S."/>
            <person name="Bleykasten-Grosshans C."/>
            <person name="Joly M."/>
            <person name="Nadalig T."/>
            <person name="Sancelme M."/>
            <person name="Vuilleumier S."/>
            <person name="Grigoriev I.V."/>
            <person name="Amato P."/>
            <person name="Bringel F."/>
        </authorList>
    </citation>
    <scope>NUCLEOTIDE SEQUENCE</scope>
    <source>
        <strain evidence="4">PDD-24b-2</strain>
    </source>
</reference>
<dbReference type="GO" id="GO:0046872">
    <property type="term" value="F:metal ion binding"/>
    <property type="evidence" value="ECO:0007669"/>
    <property type="project" value="UniProtKB-UniRule"/>
</dbReference>
<dbReference type="Gene3D" id="3.40.50.1010">
    <property type="entry name" value="5'-nuclease"/>
    <property type="match status" value="2"/>
</dbReference>
<comment type="cofactor">
    <cofactor evidence="1">
        <name>Mg(2+)</name>
        <dbReference type="ChEBI" id="CHEBI:18420"/>
    </cofactor>
    <text evidence="1">Binds 2 magnesium ions per subunit. They probably participate in the reaction catalyzed by the enzyme. May bind an additional third magnesium ion after substrate binding.</text>
</comment>
<keyword evidence="1" id="KW-0540">Nuclease</keyword>
<evidence type="ECO:0000313" key="4">
    <source>
        <dbReference type="EMBL" id="KAI9632694.1"/>
    </source>
</evidence>
<keyword evidence="1" id="KW-0267">Excision nuclease</keyword>
<comment type="function">
    <text evidence="1">5'-&gt;3' double-stranded DNA exonuclease which may also possess a cryptic 3'-&gt;5' double-stranded DNA exonuclease activity. Functions in DNA mismatch repair.</text>
</comment>
<evidence type="ECO:0000259" key="3">
    <source>
        <dbReference type="Pfam" id="PF00867"/>
    </source>
</evidence>
<dbReference type="InterPro" id="IPR006084">
    <property type="entry name" value="XPG/Rad2"/>
</dbReference>
<feature type="compositionally biased region" description="Polar residues" evidence="2">
    <location>
        <begin position="152"/>
        <end position="174"/>
    </location>
</feature>
<feature type="domain" description="XPG-I" evidence="3">
    <location>
        <begin position="401"/>
        <end position="476"/>
    </location>
</feature>
<dbReference type="Pfam" id="PF00867">
    <property type="entry name" value="XPG_I"/>
    <property type="match status" value="1"/>
</dbReference>
<accession>A0AA38H4W3</accession>
<dbReference type="AlphaFoldDB" id="A0AA38H4W3"/>
<dbReference type="GO" id="GO:0003677">
    <property type="term" value="F:DNA binding"/>
    <property type="evidence" value="ECO:0007669"/>
    <property type="project" value="UniProtKB-UniRule"/>
</dbReference>
<comment type="subcellular location">
    <subcellularLocation>
        <location evidence="1">Nucleus</location>
    </subcellularLocation>
</comment>
<proteinExistence type="inferred from homology"/>
<evidence type="ECO:0000313" key="5">
    <source>
        <dbReference type="Proteomes" id="UP001164286"/>
    </source>
</evidence>
<keyword evidence="1" id="KW-0228">DNA excision</keyword>
<dbReference type="InterPro" id="IPR036279">
    <property type="entry name" value="5-3_exonuclease_C_sf"/>
</dbReference>
<keyword evidence="1" id="KW-0238">DNA-binding</keyword>
<dbReference type="PRINTS" id="PR00853">
    <property type="entry name" value="XPGRADSUPER"/>
</dbReference>
<keyword evidence="1" id="KW-0479">Metal-binding</keyword>
<comment type="caution">
    <text evidence="4">The sequence shown here is derived from an EMBL/GenBank/DDBJ whole genome shotgun (WGS) entry which is preliminary data.</text>
</comment>
<dbReference type="EMBL" id="JAKWFO010000014">
    <property type="protein sequence ID" value="KAI9632694.1"/>
    <property type="molecule type" value="Genomic_DNA"/>
</dbReference>
<dbReference type="PANTHER" id="PTHR11081">
    <property type="entry name" value="FLAP ENDONUCLEASE FAMILY MEMBER"/>
    <property type="match status" value="1"/>
</dbReference>
<sequence>MGVNGLLHWIRKSHPTALKSFPKRWASPEIKGKRIAIDATLLTTRYHFAITEGPLRGKGALVGWYNLLSLMRAHDVQPVAIWDRPGVRAWKAAEARRRLNTRLVASARRQHEDERQERLTDLREGLSALQALSEEEQEVIRLGWSRGRYTNDPASTVPSTATLPPPKSTHTPSLHTHAPEEVEDTAEEAIERISSMEDTLRTLVGRYRASLPSPTIRDARGGIDDVVEHIVELEKLSESLDVAAERATLDHAERRSTRQAARDYVDDRLGELLPPGEFSETRRQTELTLEEGRIIEEFMRPKSVEAEGAASEETQAGSSSAEVEAPVKPETPSIPAEVSSLPILAGYLDAAEPLDRLDALIEAAPPVRDIYDRALFVPTADTHADCRDLLARLGVPILMAEPPYEAEGLATSLALAGVVDWVGSEDSDVIPLGGPLLKNLSLARQPLIALPPSDLLSIISLTRAQLIDFCILLGNDACPRIPGVGAVAGYKQIVKHGSIEAILEHEKKVRDKVPDMQEYMELVRGARTVFGDLPPISEEVKAELTVTFEGMKGQELDLEGVERWMEERHGIRFVNPDEGYVSDAAA</sequence>
<dbReference type="GO" id="GO:0005634">
    <property type="term" value="C:nucleus"/>
    <property type="evidence" value="ECO:0007669"/>
    <property type="project" value="UniProtKB-SubCell"/>
</dbReference>
<protein>
    <recommendedName>
        <fullName evidence="1">Exonuclease 1</fullName>
        <ecNumber evidence="1">3.1.-.-</ecNumber>
    </recommendedName>
</protein>
<dbReference type="InterPro" id="IPR029060">
    <property type="entry name" value="PIN-like_dom_sf"/>
</dbReference>
<dbReference type="PANTHER" id="PTHR11081:SF8">
    <property type="entry name" value="EXONUCLEASE 1"/>
    <property type="match status" value="1"/>
</dbReference>
<keyword evidence="1" id="KW-0378">Hydrolase</keyword>
<evidence type="ECO:0000256" key="2">
    <source>
        <dbReference type="SAM" id="MobiDB-lite"/>
    </source>
</evidence>
<evidence type="ECO:0000256" key="1">
    <source>
        <dbReference type="RuleBase" id="RU910737"/>
    </source>
</evidence>
<keyword evidence="1" id="KW-0234">DNA repair</keyword>
<keyword evidence="1" id="KW-0269">Exonuclease</keyword>
<dbReference type="GO" id="GO:0035312">
    <property type="term" value="F:5'-3' DNA exonuclease activity"/>
    <property type="evidence" value="ECO:0007669"/>
    <property type="project" value="UniProtKB-UniRule"/>
</dbReference>
<feature type="compositionally biased region" description="Polar residues" evidence="2">
    <location>
        <begin position="312"/>
        <end position="321"/>
    </location>
</feature>
<dbReference type="RefSeq" id="XP_052942471.1">
    <property type="nucleotide sequence ID" value="XM_053091372.1"/>
</dbReference>
<keyword evidence="1" id="KW-0227">DNA damage</keyword>
<comment type="similarity">
    <text evidence="1">Belongs to the XPG/RAD2 endonuclease family. EXO1 subfamily.</text>
</comment>
<dbReference type="GO" id="GO:0006298">
    <property type="term" value="P:mismatch repair"/>
    <property type="evidence" value="ECO:0007669"/>
    <property type="project" value="TreeGrafter"/>
</dbReference>
<dbReference type="Proteomes" id="UP001164286">
    <property type="component" value="Unassembled WGS sequence"/>
</dbReference>
<dbReference type="EC" id="3.1.-.-" evidence="1"/>
<organism evidence="4 5">
    <name type="scientific">Dioszegia hungarica</name>
    <dbReference type="NCBI Taxonomy" id="4972"/>
    <lineage>
        <taxon>Eukaryota</taxon>
        <taxon>Fungi</taxon>
        <taxon>Dikarya</taxon>
        <taxon>Basidiomycota</taxon>
        <taxon>Agaricomycotina</taxon>
        <taxon>Tremellomycetes</taxon>
        <taxon>Tremellales</taxon>
        <taxon>Bulleribasidiaceae</taxon>
        <taxon>Dioszegia</taxon>
    </lineage>
</organism>
<dbReference type="GO" id="GO:0006310">
    <property type="term" value="P:DNA recombination"/>
    <property type="evidence" value="ECO:0007669"/>
    <property type="project" value="TreeGrafter"/>
</dbReference>
<dbReference type="GO" id="GO:0017108">
    <property type="term" value="F:5'-flap endonuclease activity"/>
    <property type="evidence" value="ECO:0007669"/>
    <property type="project" value="TreeGrafter"/>
</dbReference>
<feature type="region of interest" description="Disordered" evidence="2">
    <location>
        <begin position="301"/>
        <end position="334"/>
    </location>
</feature>
<dbReference type="InterPro" id="IPR006086">
    <property type="entry name" value="XPG-I_dom"/>
</dbReference>
<keyword evidence="4" id="KW-0255">Endonuclease</keyword>
<dbReference type="SUPFAM" id="SSF88723">
    <property type="entry name" value="PIN domain-like"/>
    <property type="match status" value="1"/>
</dbReference>